<evidence type="ECO:0000313" key="1">
    <source>
        <dbReference type="EMBL" id="AHF23194.1"/>
    </source>
</evidence>
<reference evidence="1" key="1">
    <citation type="journal article" date="2014" name="J Glob Antimicrob Resist">
        <title>Plasmid-mediated multidrug resistance and virulence in an avian pathogenic Escherichia coli strain isolated in China.</title>
        <authorList>
            <person name="Wang X."/>
            <person name="Hao H."/>
            <person name="Xu Z."/>
            <person name="Zheng H."/>
            <person name="Liu C."/>
            <person name="Wei L."/>
            <person name="Zhang R."/>
            <person name="Bi D."/>
            <person name="Chen H."/>
            <person name="Tan C."/>
        </authorList>
    </citation>
    <scope>NUCLEOTIDE SEQUENCE</scope>
    <source>
        <strain evidence="1">ACN001</strain>
        <plasmid evidence="1">pACN001-B</plasmid>
    </source>
</reference>
<accession>A0A140WYG8</accession>
<sequence length="47" mass="5104">MLTAQCTHLKHIAACHQDARSSSEMGGYIGNVNRNNFSERILGGEGQ</sequence>
<proteinExistence type="predicted"/>
<name>A0A140WYG8_ECOLX</name>
<keyword evidence="1" id="KW-0614">Plasmid</keyword>
<protein>
    <submittedName>
        <fullName evidence="1">Uncharacterized protein</fullName>
    </submittedName>
</protein>
<dbReference type="EMBL" id="KC853435">
    <property type="protein sequence ID" value="AHF23194.1"/>
    <property type="molecule type" value="Genomic_DNA"/>
</dbReference>
<organism evidence="1">
    <name type="scientific">Escherichia coli ACN001</name>
    <dbReference type="NCBI Taxonomy" id="1311757"/>
    <lineage>
        <taxon>Bacteria</taxon>
        <taxon>Pseudomonadati</taxon>
        <taxon>Pseudomonadota</taxon>
        <taxon>Gammaproteobacteria</taxon>
        <taxon>Enterobacterales</taxon>
        <taxon>Enterobacteriaceae</taxon>
        <taxon>Escherichia</taxon>
    </lineage>
</organism>
<gene>
    <name evidence="1" type="ORF">J444_pB101</name>
</gene>
<geneLocation type="plasmid" evidence="1">
    <name>pACN001-B</name>
</geneLocation>
<dbReference type="AlphaFoldDB" id="A0A140WYG8"/>